<proteinExistence type="predicted"/>
<keyword evidence="3" id="KW-1185">Reference proteome</keyword>
<dbReference type="GeneID" id="43651245"/>
<accession>A0A5N7A7C9</accession>
<evidence type="ECO:0000313" key="2">
    <source>
        <dbReference type="EMBL" id="KAE8365029.1"/>
    </source>
</evidence>
<dbReference type="RefSeq" id="XP_031928110.1">
    <property type="nucleotide sequence ID" value="XM_032066799.1"/>
</dbReference>
<keyword evidence="1" id="KW-0472">Membrane</keyword>
<keyword evidence="1" id="KW-1133">Transmembrane helix</keyword>
<gene>
    <name evidence="2" type="ORF">BDV27DRAFT_127576</name>
</gene>
<organism evidence="2 3">
    <name type="scientific">Aspergillus caelatus</name>
    <dbReference type="NCBI Taxonomy" id="61420"/>
    <lineage>
        <taxon>Eukaryota</taxon>
        <taxon>Fungi</taxon>
        <taxon>Dikarya</taxon>
        <taxon>Ascomycota</taxon>
        <taxon>Pezizomycotina</taxon>
        <taxon>Eurotiomycetes</taxon>
        <taxon>Eurotiomycetidae</taxon>
        <taxon>Eurotiales</taxon>
        <taxon>Aspergillaceae</taxon>
        <taxon>Aspergillus</taxon>
        <taxon>Aspergillus subgen. Circumdati</taxon>
    </lineage>
</organism>
<reference evidence="2 3" key="1">
    <citation type="submission" date="2019-04" db="EMBL/GenBank/DDBJ databases">
        <title>Friends and foes A comparative genomics studyof 23 Aspergillus species from section Flavi.</title>
        <authorList>
            <consortium name="DOE Joint Genome Institute"/>
            <person name="Kjaerbolling I."/>
            <person name="Vesth T."/>
            <person name="Frisvad J.C."/>
            <person name="Nybo J.L."/>
            <person name="Theobald S."/>
            <person name="Kildgaard S."/>
            <person name="Isbrandt T."/>
            <person name="Kuo A."/>
            <person name="Sato A."/>
            <person name="Lyhne E.K."/>
            <person name="Kogle M.E."/>
            <person name="Wiebenga A."/>
            <person name="Kun R.S."/>
            <person name="Lubbers R.J."/>
            <person name="Makela M.R."/>
            <person name="Barry K."/>
            <person name="Chovatia M."/>
            <person name="Clum A."/>
            <person name="Daum C."/>
            <person name="Haridas S."/>
            <person name="He G."/>
            <person name="LaButti K."/>
            <person name="Lipzen A."/>
            <person name="Mondo S."/>
            <person name="Riley R."/>
            <person name="Salamov A."/>
            <person name="Simmons B.A."/>
            <person name="Magnuson J.K."/>
            <person name="Henrissat B."/>
            <person name="Mortensen U.H."/>
            <person name="Larsen T.O."/>
            <person name="Devries R.P."/>
            <person name="Grigoriev I.V."/>
            <person name="Machida M."/>
            <person name="Baker S.E."/>
            <person name="Andersen M.R."/>
        </authorList>
    </citation>
    <scope>NUCLEOTIDE SEQUENCE [LARGE SCALE GENOMIC DNA]</scope>
    <source>
        <strain evidence="2 3">CBS 763.97</strain>
    </source>
</reference>
<evidence type="ECO:0000313" key="3">
    <source>
        <dbReference type="Proteomes" id="UP000326268"/>
    </source>
</evidence>
<keyword evidence="1" id="KW-0812">Transmembrane</keyword>
<dbReference type="AlphaFoldDB" id="A0A5N7A7C9"/>
<protein>
    <submittedName>
        <fullName evidence="2">Uncharacterized protein</fullName>
    </submittedName>
</protein>
<name>A0A5N7A7C9_9EURO</name>
<dbReference type="EMBL" id="ML737639">
    <property type="protein sequence ID" value="KAE8365029.1"/>
    <property type="molecule type" value="Genomic_DNA"/>
</dbReference>
<feature type="transmembrane region" description="Helical" evidence="1">
    <location>
        <begin position="20"/>
        <end position="36"/>
    </location>
</feature>
<sequence>MCFSQCLCCKKHSADQQRSLTTLVGMLLLVMIWHYVGPVSDYPPHLNMLLAVISISLPLGQSHSLWIHR</sequence>
<dbReference type="Proteomes" id="UP000326268">
    <property type="component" value="Unassembled WGS sequence"/>
</dbReference>
<evidence type="ECO:0000256" key="1">
    <source>
        <dbReference type="SAM" id="Phobius"/>
    </source>
</evidence>